<protein>
    <recommendedName>
        <fullName evidence="1">Peptidase M28 domain-containing protein</fullName>
    </recommendedName>
</protein>
<dbReference type="Proteomes" id="UP000677082">
    <property type="component" value="Unassembled WGS sequence"/>
</dbReference>
<dbReference type="InterPro" id="IPR007484">
    <property type="entry name" value="Peptidase_M28"/>
</dbReference>
<keyword evidence="3" id="KW-1185">Reference proteome</keyword>
<comment type="caution">
    <text evidence="2">The sequence shown here is derived from an EMBL/GenBank/DDBJ whole genome shotgun (WGS) entry which is preliminary data.</text>
</comment>
<gene>
    <name evidence="2" type="ORF">Ato02nite_037710</name>
</gene>
<dbReference type="GO" id="GO:0008235">
    <property type="term" value="F:metalloexopeptidase activity"/>
    <property type="evidence" value="ECO:0007669"/>
    <property type="project" value="InterPro"/>
</dbReference>
<accession>A0A919TAS9</accession>
<dbReference type="AlphaFoldDB" id="A0A919TAS9"/>
<evidence type="ECO:0000313" key="3">
    <source>
        <dbReference type="Proteomes" id="UP000677082"/>
    </source>
</evidence>
<feature type="domain" description="Peptidase M28" evidence="1">
    <location>
        <begin position="213"/>
        <end position="391"/>
    </location>
</feature>
<dbReference type="InterPro" id="IPR045175">
    <property type="entry name" value="M28_fam"/>
</dbReference>
<dbReference type="SUPFAM" id="SSF53187">
    <property type="entry name" value="Zn-dependent exopeptidases"/>
    <property type="match status" value="1"/>
</dbReference>
<dbReference type="GO" id="GO:0006508">
    <property type="term" value="P:proteolysis"/>
    <property type="evidence" value="ECO:0007669"/>
    <property type="project" value="InterPro"/>
</dbReference>
<organism evidence="2 3">
    <name type="scientific">Paractinoplanes toevensis</name>
    <dbReference type="NCBI Taxonomy" id="571911"/>
    <lineage>
        <taxon>Bacteria</taxon>
        <taxon>Bacillati</taxon>
        <taxon>Actinomycetota</taxon>
        <taxon>Actinomycetes</taxon>
        <taxon>Micromonosporales</taxon>
        <taxon>Micromonosporaceae</taxon>
        <taxon>Paractinoplanes</taxon>
    </lineage>
</organism>
<dbReference type="PANTHER" id="PTHR12147:SF26">
    <property type="entry name" value="PEPTIDASE M28 DOMAIN-CONTAINING PROTEIN"/>
    <property type="match status" value="1"/>
</dbReference>
<dbReference type="EMBL" id="BOQN01000050">
    <property type="protein sequence ID" value="GIM91978.1"/>
    <property type="molecule type" value="Genomic_DNA"/>
</dbReference>
<name>A0A919TAS9_9ACTN</name>
<dbReference type="Pfam" id="PF04389">
    <property type="entry name" value="Peptidase_M28"/>
    <property type="match status" value="1"/>
</dbReference>
<reference evidence="2 3" key="1">
    <citation type="submission" date="2021-03" db="EMBL/GenBank/DDBJ databases">
        <title>Whole genome shotgun sequence of Actinoplanes toevensis NBRC 105298.</title>
        <authorList>
            <person name="Komaki H."/>
            <person name="Tamura T."/>
        </authorList>
    </citation>
    <scope>NUCLEOTIDE SEQUENCE [LARGE SCALE GENOMIC DNA]</scope>
    <source>
        <strain evidence="2 3">NBRC 105298</strain>
    </source>
</reference>
<sequence length="405" mass="41759">MTTPTLPRDGLQELLAAVDGQRMTATVAALAGESFAGRRTGSAGGAAARAWLGRRLAELGAEVRFDGFTAHSVPETYAAPEVCWHDETEAHGLRFGRQVLPHMASAEQPLVRQGALAVAGDGDPSGRWLVVPQQMSLFEACGHGDGALGLLIRRAPDDDGWHYTMLAGSAPGPVPVLTIDPATHEALRRAAEDRQGWLAGNVPIRRLDVPAANVHARWRPPGILLTAHYDGVGDLPGLRQPSASDNATGVAVVLEAARILAPVLPGFAVTLLDAEEVGALGSAHDARQLRTGGVTPQVINVDGVGVLHDAVSVEAGGPAHALLAALDQAGRHTGVPLKAGPVASDNRRYAAAGFASIGIGAGMAGYHSPADAPDRVQTGAFTTVTQLVVATVWLAAGKLSSLIGD</sequence>
<proteinExistence type="predicted"/>
<dbReference type="Gene3D" id="3.40.630.10">
    <property type="entry name" value="Zn peptidases"/>
    <property type="match status" value="2"/>
</dbReference>
<evidence type="ECO:0000259" key="1">
    <source>
        <dbReference type="Pfam" id="PF04389"/>
    </source>
</evidence>
<dbReference type="RefSeq" id="WP_213007854.1">
    <property type="nucleotide sequence ID" value="NZ_BOQN01000050.1"/>
</dbReference>
<dbReference type="PANTHER" id="PTHR12147">
    <property type="entry name" value="METALLOPEPTIDASE M28 FAMILY MEMBER"/>
    <property type="match status" value="1"/>
</dbReference>
<evidence type="ECO:0000313" key="2">
    <source>
        <dbReference type="EMBL" id="GIM91978.1"/>
    </source>
</evidence>